<name>A0A2R5EN34_9BACL</name>
<gene>
    <name evidence="1" type="ORF">PAT3040_02542</name>
</gene>
<dbReference type="InterPro" id="IPR012334">
    <property type="entry name" value="Pectin_lyas_fold"/>
</dbReference>
<accession>A0A2R5EN34</accession>
<dbReference type="InterPro" id="IPR011050">
    <property type="entry name" value="Pectin_lyase_fold/virulence"/>
</dbReference>
<proteinExistence type="predicted"/>
<dbReference type="AlphaFoldDB" id="A0A2R5EN34"/>
<evidence type="ECO:0000313" key="1">
    <source>
        <dbReference type="EMBL" id="GBG07977.1"/>
    </source>
</evidence>
<reference evidence="1 2" key="1">
    <citation type="submission" date="2017-08" db="EMBL/GenBank/DDBJ databases">
        <title>Substantial Increase in Enzyme Production by Combined Drug-Resistance Mutations in Paenibacillus agaridevorans.</title>
        <authorList>
            <person name="Tanaka Y."/>
            <person name="Funane K."/>
            <person name="Hosaka T."/>
            <person name="Shiwa Y."/>
            <person name="Fujita N."/>
            <person name="Miyazaki T."/>
            <person name="Yoshikawa H."/>
            <person name="Murakami K."/>
            <person name="Kasahara K."/>
            <person name="Inaoka T."/>
            <person name="Hiraga Y."/>
            <person name="Ochi K."/>
        </authorList>
    </citation>
    <scope>NUCLEOTIDE SEQUENCE [LARGE SCALE GENOMIC DNA]</scope>
    <source>
        <strain evidence="1 2">T-3040</strain>
    </source>
</reference>
<comment type="caution">
    <text evidence="1">The sequence shown here is derived from an EMBL/GenBank/DDBJ whole genome shotgun (WGS) entry which is preliminary data.</text>
</comment>
<dbReference type="Proteomes" id="UP000245202">
    <property type="component" value="Unassembled WGS sequence"/>
</dbReference>
<protein>
    <submittedName>
        <fullName evidence="1">Uncharacterized protein</fullName>
    </submittedName>
</protein>
<evidence type="ECO:0000313" key="2">
    <source>
        <dbReference type="Proteomes" id="UP000245202"/>
    </source>
</evidence>
<dbReference type="SUPFAM" id="SSF51126">
    <property type="entry name" value="Pectin lyase-like"/>
    <property type="match status" value="1"/>
</dbReference>
<keyword evidence="2" id="KW-1185">Reference proteome</keyword>
<dbReference type="Gene3D" id="2.160.20.10">
    <property type="entry name" value="Single-stranded right-handed beta-helix, Pectin lyase-like"/>
    <property type="match status" value="1"/>
</dbReference>
<sequence>MSGTTRTTDDEPCCEDVVVRDSVFNYNRRHGGSLDSLKGAIFERCVFMDSGSDINGGATDGDKGETYNGNLYGKGFDLEEYGEGTAFNDITFSDCDFCPMPAEHYRFMILVQH</sequence>
<dbReference type="EMBL" id="BDQX01000121">
    <property type="protein sequence ID" value="GBG07977.1"/>
    <property type="molecule type" value="Genomic_DNA"/>
</dbReference>
<organism evidence="1 2">
    <name type="scientific">Paenibacillus agaridevorans</name>
    <dbReference type="NCBI Taxonomy" id="171404"/>
    <lineage>
        <taxon>Bacteria</taxon>
        <taxon>Bacillati</taxon>
        <taxon>Bacillota</taxon>
        <taxon>Bacilli</taxon>
        <taxon>Bacillales</taxon>
        <taxon>Paenibacillaceae</taxon>
        <taxon>Paenibacillus</taxon>
    </lineage>
</organism>